<keyword evidence="7" id="KW-1185">Reference proteome</keyword>
<comment type="caution">
    <text evidence="6">The sequence shown here is derived from an EMBL/GenBank/DDBJ whole genome shotgun (WGS) entry which is preliminary data.</text>
</comment>
<dbReference type="Gene3D" id="3.90.1420.10">
    <property type="entry name" value="Rubisco LSMT, substrate-binding domain"/>
    <property type="match status" value="1"/>
</dbReference>
<dbReference type="InterPro" id="IPR036464">
    <property type="entry name" value="Rubisco_LSMT_subst-bd_sf"/>
</dbReference>
<sequence length="498" mass="54807">MDIDGPADTEFAQRTENFLQWFRALPGATFHGNIEIQDLRSQGAGRGVVAKADIEPDTVLFTIPRSAILCAATSPLATHLPSFFQDSDDLDNSDDPSAQDSWTCLILVLLHERARGASSPWKPYLDLLPTTFSTPMFWTPSELLALQTSPLLPKIGRASADAMIQSKIVPVLLAHPSLFPPSSDILPLSHALGSAIMAYAFDLTPETPPSGGDSDEQDGWEEDLNPPPTLGLVPLADLLNADAADFNAHINHGADSLTATSLRKITAGEEILNYYGPLPTSELLRRYGYVTPAHARHDVVEVPWVTVLRHVKAQVPWLGEKEWEGALARLEEDGDDEEEVEDSFVLERRTEEPDEEGRVHGEAVFDGLPEELTGQVGRLLKAVRKVAPAPPKEGKGLGEKGVRREICLEAVLRALGDVEAAYGTSLEEDEQLLAGKGERGLERVEMAVWVRRGEKRLLREARAWVVKELEEVRREKAKAARDDTRDQESGPSAKRRRV</sequence>
<dbReference type="GO" id="GO:0016279">
    <property type="term" value="F:protein-lysine N-methyltransferase activity"/>
    <property type="evidence" value="ECO:0007669"/>
    <property type="project" value="InterPro"/>
</dbReference>
<dbReference type="InterPro" id="IPR015353">
    <property type="entry name" value="Rubisco_LSMT_subst-bd"/>
</dbReference>
<dbReference type="GO" id="GO:0032259">
    <property type="term" value="P:methylation"/>
    <property type="evidence" value="ECO:0007669"/>
    <property type="project" value="UniProtKB-KW"/>
</dbReference>
<accession>A0AA40EL75</accession>
<dbReference type="InterPro" id="IPR046341">
    <property type="entry name" value="SET_dom_sf"/>
</dbReference>
<dbReference type="SUPFAM" id="SSF81822">
    <property type="entry name" value="RuBisCo LSMT C-terminal, substrate-binding domain"/>
    <property type="match status" value="1"/>
</dbReference>
<dbReference type="FunFam" id="3.90.1410.10:FF:000007">
    <property type="entry name" value="Ribosomal lysine N-methyltransferase 4"/>
    <property type="match status" value="1"/>
</dbReference>
<dbReference type="Pfam" id="PF00856">
    <property type="entry name" value="SET"/>
    <property type="match status" value="1"/>
</dbReference>
<dbReference type="SUPFAM" id="SSF82199">
    <property type="entry name" value="SET domain"/>
    <property type="match status" value="1"/>
</dbReference>
<dbReference type="InterPro" id="IPR044430">
    <property type="entry name" value="SETD6_SET"/>
</dbReference>
<dbReference type="EMBL" id="JAUKUD010000006">
    <property type="protein sequence ID" value="KAK0741397.1"/>
    <property type="molecule type" value="Genomic_DNA"/>
</dbReference>
<evidence type="ECO:0000256" key="2">
    <source>
        <dbReference type="ARBA" id="ARBA00022679"/>
    </source>
</evidence>
<organism evidence="6 7">
    <name type="scientific">Schizothecium vesticola</name>
    <dbReference type="NCBI Taxonomy" id="314040"/>
    <lineage>
        <taxon>Eukaryota</taxon>
        <taxon>Fungi</taxon>
        <taxon>Dikarya</taxon>
        <taxon>Ascomycota</taxon>
        <taxon>Pezizomycotina</taxon>
        <taxon>Sordariomycetes</taxon>
        <taxon>Sordariomycetidae</taxon>
        <taxon>Sordariales</taxon>
        <taxon>Schizotheciaceae</taxon>
        <taxon>Schizothecium</taxon>
    </lineage>
</organism>
<dbReference type="AlphaFoldDB" id="A0AA40EL75"/>
<dbReference type="Gene3D" id="3.90.1410.10">
    <property type="entry name" value="set domain protein methyltransferase, domain 1"/>
    <property type="match status" value="1"/>
</dbReference>
<feature type="compositionally biased region" description="Basic and acidic residues" evidence="4">
    <location>
        <begin position="472"/>
        <end position="488"/>
    </location>
</feature>
<evidence type="ECO:0000259" key="5">
    <source>
        <dbReference type="PROSITE" id="PS50280"/>
    </source>
</evidence>
<dbReference type="GO" id="GO:0005634">
    <property type="term" value="C:nucleus"/>
    <property type="evidence" value="ECO:0007669"/>
    <property type="project" value="TreeGrafter"/>
</dbReference>
<reference evidence="6" key="1">
    <citation type="submission" date="2023-06" db="EMBL/GenBank/DDBJ databases">
        <title>Genome-scale phylogeny and comparative genomics of the fungal order Sordariales.</title>
        <authorList>
            <consortium name="Lawrence Berkeley National Laboratory"/>
            <person name="Hensen N."/>
            <person name="Bonometti L."/>
            <person name="Westerberg I."/>
            <person name="Brannstrom I.O."/>
            <person name="Guillou S."/>
            <person name="Cros-Aarteil S."/>
            <person name="Calhoun S."/>
            <person name="Haridas S."/>
            <person name="Kuo A."/>
            <person name="Mondo S."/>
            <person name="Pangilinan J."/>
            <person name="Riley R."/>
            <person name="LaButti K."/>
            <person name="Andreopoulos B."/>
            <person name="Lipzen A."/>
            <person name="Chen C."/>
            <person name="Yanf M."/>
            <person name="Daum C."/>
            <person name="Ng V."/>
            <person name="Clum A."/>
            <person name="Steindorff A."/>
            <person name="Ohm R."/>
            <person name="Martin F."/>
            <person name="Silar P."/>
            <person name="Natvig D."/>
            <person name="Lalanne C."/>
            <person name="Gautier V."/>
            <person name="Ament-velasquez S.L."/>
            <person name="Kruys A."/>
            <person name="Hutchinson M.I."/>
            <person name="Powell A.J."/>
            <person name="Barry K."/>
            <person name="Miller A.N."/>
            <person name="Grigoriev I.V."/>
            <person name="Debuchy R."/>
            <person name="Gladieux P."/>
            <person name="Thoren M.H."/>
            <person name="Johannesson H."/>
        </authorList>
    </citation>
    <scope>NUCLEOTIDE SEQUENCE</scope>
    <source>
        <strain evidence="6">SMH3187-1</strain>
    </source>
</reference>
<gene>
    <name evidence="6" type="ORF">B0T18DRAFT_332802</name>
</gene>
<keyword evidence="2" id="KW-0808">Transferase</keyword>
<dbReference type="Proteomes" id="UP001172155">
    <property type="component" value="Unassembled WGS sequence"/>
</dbReference>
<dbReference type="Pfam" id="PF09273">
    <property type="entry name" value="Rubis-subs-bind"/>
    <property type="match status" value="1"/>
</dbReference>
<proteinExistence type="predicted"/>
<evidence type="ECO:0000256" key="3">
    <source>
        <dbReference type="ARBA" id="ARBA00022691"/>
    </source>
</evidence>
<feature type="region of interest" description="Disordered" evidence="4">
    <location>
        <begin position="472"/>
        <end position="498"/>
    </location>
</feature>
<name>A0AA40EL75_9PEZI</name>
<evidence type="ECO:0000256" key="4">
    <source>
        <dbReference type="SAM" id="MobiDB-lite"/>
    </source>
</evidence>
<dbReference type="PANTHER" id="PTHR13271:SF34">
    <property type="entry name" value="N-LYSINE METHYLTRANSFERASE SETD6"/>
    <property type="match status" value="1"/>
</dbReference>
<dbReference type="InterPro" id="IPR001214">
    <property type="entry name" value="SET_dom"/>
</dbReference>
<keyword evidence="3" id="KW-0949">S-adenosyl-L-methionine</keyword>
<dbReference type="CDD" id="cd19178">
    <property type="entry name" value="SET_SETD6"/>
    <property type="match status" value="1"/>
</dbReference>
<feature type="region of interest" description="Disordered" evidence="4">
    <location>
        <begin position="206"/>
        <end position="226"/>
    </location>
</feature>
<dbReference type="PROSITE" id="PS50280">
    <property type="entry name" value="SET"/>
    <property type="match status" value="1"/>
</dbReference>
<evidence type="ECO:0000313" key="6">
    <source>
        <dbReference type="EMBL" id="KAK0741397.1"/>
    </source>
</evidence>
<evidence type="ECO:0000313" key="7">
    <source>
        <dbReference type="Proteomes" id="UP001172155"/>
    </source>
</evidence>
<dbReference type="InterPro" id="IPR050600">
    <property type="entry name" value="SETD3_SETD6_MTase"/>
</dbReference>
<protein>
    <recommendedName>
        <fullName evidence="5">SET domain-containing protein</fullName>
    </recommendedName>
</protein>
<evidence type="ECO:0000256" key="1">
    <source>
        <dbReference type="ARBA" id="ARBA00022603"/>
    </source>
</evidence>
<feature type="compositionally biased region" description="Acidic residues" evidence="4">
    <location>
        <begin position="213"/>
        <end position="224"/>
    </location>
</feature>
<dbReference type="PANTHER" id="PTHR13271">
    <property type="entry name" value="UNCHARACTERIZED PUTATIVE METHYLTRANSFERASE"/>
    <property type="match status" value="1"/>
</dbReference>
<keyword evidence="1" id="KW-0489">Methyltransferase</keyword>
<feature type="domain" description="SET" evidence="5">
    <location>
        <begin position="32"/>
        <end position="276"/>
    </location>
</feature>